<name>A0ACA9NFC5_9GLOM</name>
<gene>
    <name evidence="1" type="ORF">DHETER_LOCUS8807</name>
</gene>
<dbReference type="EMBL" id="CAJVPU010014450">
    <property type="protein sequence ID" value="CAG8640138.1"/>
    <property type="molecule type" value="Genomic_DNA"/>
</dbReference>
<sequence>MKTESDSNDVNNENGEITVYERSNDEKQENAKKDTNPNSETQDVKIFRCVEVGGKDFVDDVENDESTHEWNSKGVGSDDLKGDQDNVLMKRVVKINGQSAKASIRTSLGVNLISINYVEKKGLTWKHPNKDNEVVGYVPSAEVDIDGVKVDQKFHVKRELGCDVILGMPWVMKTRCSFEWKDGKCYCMIRTGFEKATFEISDENLDEYAMNKGNIMKSDDQRENEFVDIRCIEREVVENDGTDEEDEKYSDGKDNDIMNMRRVVLEDNEAEFDDNGGEAADGRVNESEKDYRENKIENEKVEQKAFVHCQSLGKMNCGNGAHKHECEDRNERCIGLKEAYVSQPSTMRALNGMLMARDCMNAQIRLNELSYRRTNNGHLMFGSSTLQSAYIRERYKSIKAGMWSTPNIYGDKDHKKGVGWSKWDVACCGKVKSRKWMGQRSLRHDVKGINFYKRLYLDEIVGCSSEKLISAVF</sequence>
<comment type="caution">
    <text evidence="1">The sequence shown here is derived from an EMBL/GenBank/DDBJ whole genome shotgun (WGS) entry which is preliminary data.</text>
</comment>
<proteinExistence type="predicted"/>
<dbReference type="Proteomes" id="UP000789702">
    <property type="component" value="Unassembled WGS sequence"/>
</dbReference>
<evidence type="ECO:0000313" key="1">
    <source>
        <dbReference type="EMBL" id="CAG8640138.1"/>
    </source>
</evidence>
<organism evidence="1 2">
    <name type="scientific">Dentiscutata heterogama</name>
    <dbReference type="NCBI Taxonomy" id="1316150"/>
    <lineage>
        <taxon>Eukaryota</taxon>
        <taxon>Fungi</taxon>
        <taxon>Fungi incertae sedis</taxon>
        <taxon>Mucoromycota</taxon>
        <taxon>Glomeromycotina</taxon>
        <taxon>Glomeromycetes</taxon>
        <taxon>Diversisporales</taxon>
        <taxon>Gigasporaceae</taxon>
        <taxon>Dentiscutata</taxon>
    </lineage>
</organism>
<protein>
    <submittedName>
        <fullName evidence="1">921_t:CDS:1</fullName>
    </submittedName>
</protein>
<reference evidence="1" key="1">
    <citation type="submission" date="2021-06" db="EMBL/GenBank/DDBJ databases">
        <authorList>
            <person name="Kallberg Y."/>
            <person name="Tangrot J."/>
            <person name="Rosling A."/>
        </authorList>
    </citation>
    <scope>NUCLEOTIDE SEQUENCE</scope>
    <source>
        <strain evidence="1">IL203A</strain>
    </source>
</reference>
<feature type="non-terminal residue" evidence="1">
    <location>
        <position position="473"/>
    </location>
</feature>
<keyword evidence="2" id="KW-1185">Reference proteome</keyword>
<accession>A0ACA9NFC5</accession>
<evidence type="ECO:0000313" key="2">
    <source>
        <dbReference type="Proteomes" id="UP000789702"/>
    </source>
</evidence>